<reference evidence="12" key="1">
    <citation type="submission" date="2025-08" db="UniProtKB">
        <authorList>
            <consortium name="RefSeq"/>
        </authorList>
    </citation>
    <scope>IDENTIFICATION</scope>
    <source>
        <tissue evidence="12">Muscle</tissue>
    </source>
</reference>
<keyword evidence="3 8" id="KW-0645">Protease</keyword>
<name>A0ABM1B4Q5_LIMPO</name>
<evidence type="ECO:0000256" key="7">
    <source>
        <dbReference type="ARBA" id="ARBA00023157"/>
    </source>
</evidence>
<dbReference type="SUPFAM" id="SSF50494">
    <property type="entry name" value="Trypsin-like serine proteases"/>
    <property type="match status" value="1"/>
</dbReference>
<sequence>MLSTKIITTLFFLLLVPLMTDGKRPDRTNSDHLKQLEQRGRREQIKVTISDKEIFSHWSKWSRCSRKCKKVRKRICLFPLECEDRVLKDVKPCGGHLCKDNTLVNKESQSREALYSQWSEWSPCTRSCKTRRYRTCYMCKSSVEKEEKLCSVKGSACEKLYQETRKNGRKRKSKKNKKEIRKGKETTYTMNNRKCGVSAKKFPDLRIIGGHEAQKGRWPWQVVVMNRFHEPFCGGTVVASQWILTAAHCVRRRLYIRAGEHDVMDEDGSEQEVRVADSFVHPNYDSETVDSDVALLKLRHSLSMNVDVWPVCLPSQEAELSVRTLVTILGWGKSYKLDMLGMDVLHEARVPIANVQDCQQVYDDHNISDNMICAGYKRGRVDSCDGDSGGPLLYQVNGRWEVHGVISFGQGCGEKRKYGVYAKVSKFVKWIKETIELNS</sequence>
<dbReference type="Pfam" id="PF00089">
    <property type="entry name" value="Trypsin"/>
    <property type="match status" value="1"/>
</dbReference>
<dbReference type="PROSITE" id="PS00134">
    <property type="entry name" value="TRYPSIN_HIS"/>
    <property type="match status" value="1"/>
</dbReference>
<comment type="subcellular location">
    <subcellularLocation>
        <location evidence="1">Secreted</location>
    </subcellularLocation>
</comment>
<evidence type="ECO:0000256" key="3">
    <source>
        <dbReference type="ARBA" id="ARBA00022670"/>
    </source>
</evidence>
<evidence type="ECO:0000256" key="1">
    <source>
        <dbReference type="ARBA" id="ARBA00004613"/>
    </source>
</evidence>
<organism evidence="11 12">
    <name type="scientific">Limulus polyphemus</name>
    <name type="common">Atlantic horseshoe crab</name>
    <dbReference type="NCBI Taxonomy" id="6850"/>
    <lineage>
        <taxon>Eukaryota</taxon>
        <taxon>Metazoa</taxon>
        <taxon>Ecdysozoa</taxon>
        <taxon>Arthropoda</taxon>
        <taxon>Chelicerata</taxon>
        <taxon>Merostomata</taxon>
        <taxon>Xiphosura</taxon>
        <taxon>Limulidae</taxon>
        <taxon>Limulus</taxon>
    </lineage>
</organism>
<protein>
    <submittedName>
        <fullName evidence="12">Cationic trypsin-like isoform X1</fullName>
    </submittedName>
</protein>
<dbReference type="InterPro" id="IPR009003">
    <property type="entry name" value="Peptidase_S1_PA"/>
</dbReference>
<keyword evidence="9" id="KW-0732">Signal</keyword>
<evidence type="ECO:0000256" key="6">
    <source>
        <dbReference type="ARBA" id="ARBA00022825"/>
    </source>
</evidence>
<dbReference type="InterPro" id="IPR036383">
    <property type="entry name" value="TSP1_rpt_sf"/>
</dbReference>
<gene>
    <name evidence="12" type="primary">LOC106459692</name>
</gene>
<keyword evidence="6 8" id="KW-0720">Serine protease</keyword>
<keyword evidence="2" id="KW-0964">Secreted</keyword>
<dbReference type="InterPro" id="IPR033116">
    <property type="entry name" value="TRYPSIN_SER"/>
</dbReference>
<feature type="signal peptide" evidence="9">
    <location>
        <begin position="1"/>
        <end position="22"/>
    </location>
</feature>
<dbReference type="PANTHER" id="PTHR24264">
    <property type="entry name" value="TRYPSIN-RELATED"/>
    <property type="match status" value="1"/>
</dbReference>
<dbReference type="InterPro" id="IPR018114">
    <property type="entry name" value="TRYPSIN_HIS"/>
</dbReference>
<evidence type="ECO:0000313" key="12">
    <source>
        <dbReference type="RefSeq" id="XP_013774790.1"/>
    </source>
</evidence>
<dbReference type="PROSITE" id="PS50240">
    <property type="entry name" value="TRYPSIN_DOM"/>
    <property type="match status" value="1"/>
</dbReference>
<dbReference type="PROSITE" id="PS50092">
    <property type="entry name" value="TSP1"/>
    <property type="match status" value="2"/>
</dbReference>
<dbReference type="InterPro" id="IPR001314">
    <property type="entry name" value="Peptidase_S1A"/>
</dbReference>
<evidence type="ECO:0000256" key="2">
    <source>
        <dbReference type="ARBA" id="ARBA00022525"/>
    </source>
</evidence>
<keyword evidence="4 8" id="KW-0378">Hydrolase</keyword>
<dbReference type="InterPro" id="IPR001254">
    <property type="entry name" value="Trypsin_dom"/>
</dbReference>
<feature type="chain" id="PRO_5046608111" evidence="9">
    <location>
        <begin position="23"/>
        <end position="439"/>
    </location>
</feature>
<evidence type="ECO:0000256" key="9">
    <source>
        <dbReference type="SAM" id="SignalP"/>
    </source>
</evidence>
<dbReference type="InterPro" id="IPR000884">
    <property type="entry name" value="TSP1_rpt"/>
</dbReference>
<dbReference type="SMART" id="SM00209">
    <property type="entry name" value="TSP1"/>
    <property type="match status" value="2"/>
</dbReference>
<keyword evidence="7" id="KW-1015">Disulfide bond</keyword>
<dbReference type="CDD" id="cd00190">
    <property type="entry name" value="Tryp_SPc"/>
    <property type="match status" value="1"/>
</dbReference>
<dbReference type="Gene3D" id="2.40.10.10">
    <property type="entry name" value="Trypsin-like serine proteases"/>
    <property type="match status" value="1"/>
</dbReference>
<dbReference type="SMART" id="SM00020">
    <property type="entry name" value="Tryp_SPc"/>
    <property type="match status" value="1"/>
</dbReference>
<evidence type="ECO:0000256" key="4">
    <source>
        <dbReference type="ARBA" id="ARBA00022801"/>
    </source>
</evidence>
<dbReference type="InterPro" id="IPR043504">
    <property type="entry name" value="Peptidase_S1_PA_chymotrypsin"/>
</dbReference>
<dbReference type="Proteomes" id="UP000694941">
    <property type="component" value="Unplaced"/>
</dbReference>
<dbReference type="PANTHER" id="PTHR24264:SF65">
    <property type="entry name" value="SRCR DOMAIN-CONTAINING PROTEIN"/>
    <property type="match status" value="1"/>
</dbReference>
<keyword evidence="11" id="KW-1185">Reference proteome</keyword>
<dbReference type="PROSITE" id="PS00135">
    <property type="entry name" value="TRYPSIN_SER"/>
    <property type="match status" value="1"/>
</dbReference>
<evidence type="ECO:0000256" key="8">
    <source>
        <dbReference type="RuleBase" id="RU363034"/>
    </source>
</evidence>
<dbReference type="PRINTS" id="PR00722">
    <property type="entry name" value="CHYMOTRYPSIN"/>
</dbReference>
<dbReference type="InterPro" id="IPR050127">
    <property type="entry name" value="Serine_Proteases_S1"/>
</dbReference>
<evidence type="ECO:0000256" key="5">
    <source>
        <dbReference type="ARBA" id="ARBA00022820"/>
    </source>
</evidence>
<accession>A0ABM1B4Q5</accession>
<dbReference type="GeneID" id="106459692"/>
<keyword evidence="5" id="KW-0353">Hemolymph clotting</keyword>
<dbReference type="SUPFAM" id="SSF82895">
    <property type="entry name" value="TSP-1 type 1 repeat"/>
    <property type="match status" value="2"/>
</dbReference>
<evidence type="ECO:0000259" key="10">
    <source>
        <dbReference type="PROSITE" id="PS50240"/>
    </source>
</evidence>
<dbReference type="RefSeq" id="XP_013774790.1">
    <property type="nucleotide sequence ID" value="XM_013919336.2"/>
</dbReference>
<feature type="domain" description="Peptidase S1" evidence="10">
    <location>
        <begin position="207"/>
        <end position="436"/>
    </location>
</feature>
<evidence type="ECO:0000313" key="11">
    <source>
        <dbReference type="Proteomes" id="UP000694941"/>
    </source>
</evidence>
<proteinExistence type="predicted"/>